<dbReference type="AlphaFoldDB" id="A0A2T8KVG5"/>
<sequence length="129" mass="14624">MNFAILVAMRYIQGWVLGSFILIPRYPLSDVGGHLYQKLEVYLINFAMSSPRDPPPYADQIPISPLCFDYIRCSIPLLLTFCVVFLSLAYLLILHNWDGYRRGAKGNVGARISTRSDCPDNELHQSASR</sequence>
<proteinExistence type="predicted"/>
<evidence type="ECO:0000256" key="1">
    <source>
        <dbReference type="SAM" id="Phobius"/>
    </source>
</evidence>
<dbReference type="Gramene" id="PVH66168">
    <property type="protein sequence ID" value="PVH66168"/>
    <property type="gene ID" value="PAHAL_1G170500"/>
</dbReference>
<keyword evidence="1" id="KW-0812">Transmembrane</keyword>
<reference evidence="2" key="1">
    <citation type="submission" date="2018-04" db="EMBL/GenBank/DDBJ databases">
        <title>WGS assembly of Panicum hallii.</title>
        <authorList>
            <person name="Lovell J."/>
            <person name="Jenkins J."/>
            <person name="Lowry D."/>
            <person name="Mamidi S."/>
            <person name="Sreedasyam A."/>
            <person name="Weng X."/>
            <person name="Barry K."/>
            <person name="Bonette J."/>
            <person name="Campitelli B."/>
            <person name="Daum C."/>
            <person name="Gordon S."/>
            <person name="Gould B."/>
            <person name="Lipzen A."/>
            <person name="Macqueen A."/>
            <person name="Palacio-Mejia J."/>
            <person name="Plott C."/>
            <person name="Shakirov E."/>
            <person name="Shu S."/>
            <person name="Yoshinaga Y."/>
            <person name="Zane M."/>
            <person name="Rokhsar D."/>
            <person name="Grimwood J."/>
            <person name="Schmutz J."/>
            <person name="Juenger T."/>
        </authorList>
    </citation>
    <scope>NUCLEOTIDE SEQUENCE [LARGE SCALE GENOMIC DNA]</scope>
    <source>
        <strain evidence="2">FIL2</strain>
    </source>
</reference>
<feature type="transmembrane region" description="Helical" evidence="1">
    <location>
        <begin position="75"/>
        <end position="93"/>
    </location>
</feature>
<keyword evidence="1" id="KW-0472">Membrane</keyword>
<evidence type="ECO:0000313" key="2">
    <source>
        <dbReference type="EMBL" id="PVH66168.1"/>
    </source>
</evidence>
<accession>A0A2T8KVG5</accession>
<dbReference type="EMBL" id="CM008046">
    <property type="protein sequence ID" value="PVH66168.1"/>
    <property type="molecule type" value="Genomic_DNA"/>
</dbReference>
<name>A0A2T8KVG5_9POAL</name>
<keyword evidence="1" id="KW-1133">Transmembrane helix</keyword>
<dbReference type="Proteomes" id="UP000243499">
    <property type="component" value="Chromosome 1"/>
</dbReference>
<gene>
    <name evidence="2" type="ORF">PAHAL_1G170500</name>
</gene>
<protein>
    <submittedName>
        <fullName evidence="2">Uncharacterized protein</fullName>
    </submittedName>
</protein>
<organism evidence="2">
    <name type="scientific">Panicum hallii</name>
    <dbReference type="NCBI Taxonomy" id="206008"/>
    <lineage>
        <taxon>Eukaryota</taxon>
        <taxon>Viridiplantae</taxon>
        <taxon>Streptophyta</taxon>
        <taxon>Embryophyta</taxon>
        <taxon>Tracheophyta</taxon>
        <taxon>Spermatophyta</taxon>
        <taxon>Magnoliopsida</taxon>
        <taxon>Liliopsida</taxon>
        <taxon>Poales</taxon>
        <taxon>Poaceae</taxon>
        <taxon>PACMAD clade</taxon>
        <taxon>Panicoideae</taxon>
        <taxon>Panicodae</taxon>
        <taxon>Paniceae</taxon>
        <taxon>Panicinae</taxon>
        <taxon>Panicum</taxon>
        <taxon>Panicum sect. Panicum</taxon>
    </lineage>
</organism>